<reference evidence="4 5" key="1">
    <citation type="submission" date="2017-11" db="EMBL/GenBank/DDBJ databases">
        <title>De-novo sequencing of pomegranate (Punica granatum L.) genome.</title>
        <authorList>
            <person name="Akparov Z."/>
            <person name="Amiraslanov A."/>
            <person name="Hajiyeva S."/>
            <person name="Abbasov M."/>
            <person name="Kaur K."/>
            <person name="Hamwieh A."/>
            <person name="Solovyev V."/>
            <person name="Salamov A."/>
            <person name="Braich B."/>
            <person name="Kosarev P."/>
            <person name="Mahmoud A."/>
            <person name="Hajiyev E."/>
            <person name="Babayeva S."/>
            <person name="Izzatullayeva V."/>
            <person name="Mammadov A."/>
            <person name="Mammadov A."/>
            <person name="Sharifova S."/>
            <person name="Ojaghi J."/>
            <person name="Eynullazada K."/>
            <person name="Bayramov B."/>
            <person name="Abdulazimova A."/>
            <person name="Shahmuradov I."/>
        </authorList>
    </citation>
    <scope>NUCLEOTIDE SEQUENCE [LARGE SCALE GENOMIC DNA]</scope>
    <source>
        <strain evidence="5">cv. AG2017</strain>
        <tissue evidence="4">Leaf</tissue>
    </source>
</reference>
<dbReference type="GO" id="GO:0000981">
    <property type="term" value="F:DNA-binding transcription factor activity, RNA polymerase II-specific"/>
    <property type="evidence" value="ECO:0007669"/>
    <property type="project" value="TreeGrafter"/>
</dbReference>
<feature type="region of interest" description="Disordered" evidence="3">
    <location>
        <begin position="143"/>
        <end position="164"/>
    </location>
</feature>
<keyword evidence="5" id="KW-1185">Reference proteome</keyword>
<organism evidence="4 5">
    <name type="scientific">Punica granatum</name>
    <name type="common">Pomegranate</name>
    <dbReference type="NCBI Taxonomy" id="22663"/>
    <lineage>
        <taxon>Eukaryota</taxon>
        <taxon>Viridiplantae</taxon>
        <taxon>Streptophyta</taxon>
        <taxon>Embryophyta</taxon>
        <taxon>Tracheophyta</taxon>
        <taxon>Spermatophyta</taxon>
        <taxon>Magnoliopsida</taxon>
        <taxon>eudicotyledons</taxon>
        <taxon>Gunneridae</taxon>
        <taxon>Pentapetalae</taxon>
        <taxon>rosids</taxon>
        <taxon>malvids</taxon>
        <taxon>Myrtales</taxon>
        <taxon>Lythraceae</taxon>
        <taxon>Punica</taxon>
    </lineage>
</organism>
<dbReference type="Proteomes" id="UP000233551">
    <property type="component" value="Unassembled WGS sequence"/>
</dbReference>
<evidence type="ECO:0000256" key="1">
    <source>
        <dbReference type="ARBA" id="ARBA00004123"/>
    </source>
</evidence>
<dbReference type="InterPro" id="IPR009072">
    <property type="entry name" value="Histone-fold"/>
</dbReference>
<name>A0A2I0IH93_PUNGR</name>
<dbReference type="GO" id="GO:0000978">
    <property type="term" value="F:RNA polymerase II cis-regulatory region sequence-specific DNA binding"/>
    <property type="evidence" value="ECO:0007669"/>
    <property type="project" value="TreeGrafter"/>
</dbReference>
<feature type="region of interest" description="Disordered" evidence="3">
    <location>
        <begin position="1"/>
        <end position="28"/>
    </location>
</feature>
<accession>A0A2I0IH93</accession>
<dbReference type="AlphaFoldDB" id="A0A2I0IH93"/>
<dbReference type="SUPFAM" id="SSF47113">
    <property type="entry name" value="Histone-fold"/>
    <property type="match status" value="1"/>
</dbReference>
<sequence>MENNPQQPQSSSSAAAAPSSYPGGGAPFHHLLQQQQQHQLQMFWSYQHQEIEQVNDFKNHQLPLARIKKIMKADEDIKDESAVGMVGPPTATGVPYHYPPIGQPAPGLGGMMIGRPAMDPAAGVYMQPPSQAWQSVWQNAAAGEDGYAAGPGGGSNQTNLDGQS</sequence>
<keyword evidence="2" id="KW-0539">Nucleus</keyword>
<comment type="subcellular location">
    <subcellularLocation>
        <location evidence="1">Nucleus</location>
    </subcellularLocation>
</comment>
<dbReference type="InterPro" id="IPR050568">
    <property type="entry name" value="Transcr_DNA_Rep_Reg"/>
</dbReference>
<evidence type="ECO:0000256" key="2">
    <source>
        <dbReference type="ARBA" id="ARBA00023242"/>
    </source>
</evidence>
<evidence type="ECO:0000313" key="4">
    <source>
        <dbReference type="EMBL" id="PKI43358.1"/>
    </source>
</evidence>
<proteinExistence type="predicted"/>
<gene>
    <name evidence="4" type="ORF">CRG98_036254</name>
</gene>
<dbReference type="EMBL" id="PGOL01003053">
    <property type="protein sequence ID" value="PKI43358.1"/>
    <property type="molecule type" value="Genomic_DNA"/>
</dbReference>
<evidence type="ECO:0000313" key="5">
    <source>
        <dbReference type="Proteomes" id="UP000233551"/>
    </source>
</evidence>
<dbReference type="PANTHER" id="PTHR10252:SF39">
    <property type="entry name" value="NUCLEAR TRANSCRIPTION FACTOR Y SUBUNIT C-6"/>
    <property type="match status" value="1"/>
</dbReference>
<comment type="caution">
    <text evidence="4">The sequence shown here is derived from an EMBL/GenBank/DDBJ whole genome shotgun (WGS) entry which is preliminary data.</text>
</comment>
<evidence type="ECO:0008006" key="6">
    <source>
        <dbReference type="Google" id="ProtNLM"/>
    </source>
</evidence>
<dbReference type="GO" id="GO:0046982">
    <property type="term" value="F:protein heterodimerization activity"/>
    <property type="evidence" value="ECO:0007669"/>
    <property type="project" value="InterPro"/>
</dbReference>
<evidence type="ECO:0000256" key="3">
    <source>
        <dbReference type="SAM" id="MobiDB-lite"/>
    </source>
</evidence>
<dbReference type="Gene3D" id="1.10.20.10">
    <property type="entry name" value="Histone, subunit A"/>
    <property type="match status" value="1"/>
</dbReference>
<dbReference type="PANTHER" id="PTHR10252">
    <property type="entry name" value="HISTONE-LIKE TRANSCRIPTION FACTOR CCAAT-RELATED"/>
    <property type="match status" value="1"/>
</dbReference>
<protein>
    <recommendedName>
        <fullName evidence="6">Nuclear transcription factor Y subunit C-1-like</fullName>
    </recommendedName>
</protein>
<dbReference type="GO" id="GO:0005634">
    <property type="term" value="C:nucleus"/>
    <property type="evidence" value="ECO:0007669"/>
    <property type="project" value="UniProtKB-SubCell"/>
</dbReference>
<dbReference type="STRING" id="22663.A0A2I0IH93"/>